<dbReference type="EMBL" id="CAUYUJ010022414">
    <property type="protein sequence ID" value="CAK0910522.1"/>
    <property type="molecule type" value="Genomic_DNA"/>
</dbReference>
<gene>
    <name evidence="1" type="ORF">PCOR1329_LOCUS84684</name>
</gene>
<dbReference type="Proteomes" id="UP001189429">
    <property type="component" value="Unassembled WGS sequence"/>
</dbReference>
<organism evidence="1 2">
    <name type="scientific">Prorocentrum cordatum</name>
    <dbReference type="NCBI Taxonomy" id="2364126"/>
    <lineage>
        <taxon>Eukaryota</taxon>
        <taxon>Sar</taxon>
        <taxon>Alveolata</taxon>
        <taxon>Dinophyceae</taxon>
        <taxon>Prorocentrales</taxon>
        <taxon>Prorocentraceae</taxon>
        <taxon>Prorocentrum</taxon>
    </lineage>
</organism>
<keyword evidence="2" id="KW-1185">Reference proteome</keyword>
<evidence type="ECO:0000313" key="2">
    <source>
        <dbReference type="Proteomes" id="UP001189429"/>
    </source>
</evidence>
<protein>
    <submittedName>
        <fullName evidence="1">Uncharacterized protein</fullName>
    </submittedName>
</protein>
<reference evidence="1" key="1">
    <citation type="submission" date="2023-10" db="EMBL/GenBank/DDBJ databases">
        <authorList>
            <person name="Chen Y."/>
            <person name="Shah S."/>
            <person name="Dougan E. K."/>
            <person name="Thang M."/>
            <person name="Chan C."/>
        </authorList>
    </citation>
    <scope>NUCLEOTIDE SEQUENCE [LARGE SCALE GENOMIC DNA]</scope>
</reference>
<sequence length="124" mass="13584">MPTHSRSASATDCERLLSLEAVSRVTTSAVEDLVRLCTGGFDSEHDWRGAISDMLEDASEAMDLLREGGMGCQHGAELLRILALWNDLPAGLAPAQHKQRRLETVSSAAIRFEYSSHAPSKYRV</sequence>
<comment type="caution">
    <text evidence="1">The sequence shown here is derived from an EMBL/GenBank/DDBJ whole genome shotgun (WGS) entry which is preliminary data.</text>
</comment>
<proteinExistence type="predicted"/>
<name>A0ABN9YGQ1_9DINO</name>
<accession>A0ABN9YGQ1</accession>
<evidence type="ECO:0000313" key="1">
    <source>
        <dbReference type="EMBL" id="CAK0910522.1"/>
    </source>
</evidence>